<feature type="domain" description="Xylanolytic transcriptional activator regulatory" evidence="8">
    <location>
        <begin position="325"/>
        <end position="432"/>
    </location>
</feature>
<reference evidence="9 10" key="1">
    <citation type="submission" date="2023-08" db="EMBL/GenBank/DDBJ databases">
        <title>Black Yeasts Isolated from many extreme environments.</title>
        <authorList>
            <person name="Coleine C."/>
            <person name="Stajich J.E."/>
            <person name="Selbmann L."/>
        </authorList>
    </citation>
    <scope>NUCLEOTIDE SEQUENCE [LARGE SCALE GENOMIC DNA]</scope>
    <source>
        <strain evidence="9 10">CCFEE 5792</strain>
    </source>
</reference>
<keyword evidence="4" id="KW-0863">Zinc-finger</keyword>
<evidence type="ECO:0000256" key="2">
    <source>
        <dbReference type="ARBA" id="ARBA00022723"/>
    </source>
</evidence>
<keyword evidence="10" id="KW-1185">Reference proteome</keyword>
<gene>
    <name evidence="9" type="ORF">LTR84_001478</name>
</gene>
<evidence type="ECO:0000313" key="10">
    <source>
        <dbReference type="Proteomes" id="UP001358417"/>
    </source>
</evidence>
<dbReference type="GO" id="GO:0000785">
    <property type="term" value="C:chromatin"/>
    <property type="evidence" value="ECO:0007669"/>
    <property type="project" value="TreeGrafter"/>
</dbReference>
<dbReference type="GO" id="GO:0000981">
    <property type="term" value="F:DNA-binding transcription factor activity, RNA polymerase II-specific"/>
    <property type="evidence" value="ECO:0007669"/>
    <property type="project" value="InterPro"/>
</dbReference>
<comment type="subcellular location">
    <subcellularLocation>
        <location evidence="1">Nucleus</location>
    </subcellularLocation>
</comment>
<dbReference type="AlphaFoldDB" id="A0AAV9NCG8"/>
<comment type="caution">
    <text evidence="9">The sequence shown here is derived from an EMBL/GenBank/DDBJ whole genome shotgun (WGS) entry which is preliminary data.</text>
</comment>
<evidence type="ECO:0000256" key="3">
    <source>
        <dbReference type="ARBA" id="ARBA00022737"/>
    </source>
</evidence>
<evidence type="ECO:0000256" key="6">
    <source>
        <dbReference type="ARBA" id="ARBA00023242"/>
    </source>
</evidence>
<accession>A0AAV9NCG8</accession>
<dbReference type="GO" id="GO:0000978">
    <property type="term" value="F:RNA polymerase II cis-regulatory region sequence-specific DNA binding"/>
    <property type="evidence" value="ECO:0007669"/>
    <property type="project" value="InterPro"/>
</dbReference>
<evidence type="ECO:0000256" key="1">
    <source>
        <dbReference type="ARBA" id="ARBA00004123"/>
    </source>
</evidence>
<dbReference type="GO" id="GO:0008270">
    <property type="term" value="F:zinc ion binding"/>
    <property type="evidence" value="ECO:0007669"/>
    <property type="project" value="UniProtKB-KW"/>
</dbReference>
<feature type="compositionally biased region" description="Polar residues" evidence="7">
    <location>
        <begin position="1"/>
        <end position="10"/>
    </location>
</feature>
<dbReference type="Pfam" id="PF04082">
    <property type="entry name" value="Fungal_trans"/>
    <property type="match status" value="1"/>
</dbReference>
<evidence type="ECO:0000259" key="8">
    <source>
        <dbReference type="Pfam" id="PF04082"/>
    </source>
</evidence>
<dbReference type="Proteomes" id="UP001358417">
    <property type="component" value="Unassembled WGS sequence"/>
</dbReference>
<keyword evidence="3" id="KW-0677">Repeat</keyword>
<dbReference type="RefSeq" id="XP_064707360.1">
    <property type="nucleotide sequence ID" value="XM_064845102.1"/>
</dbReference>
<dbReference type="GeneID" id="89969698"/>
<dbReference type="InterPro" id="IPR051059">
    <property type="entry name" value="VerF-like"/>
</dbReference>
<keyword evidence="6" id="KW-0539">Nucleus</keyword>
<keyword evidence="5" id="KW-0862">Zinc</keyword>
<evidence type="ECO:0000256" key="5">
    <source>
        <dbReference type="ARBA" id="ARBA00022833"/>
    </source>
</evidence>
<sequence length="663" mass="75819">MAQNATSEPQSKYDEGSETYLPVHSNPNNPWGTTLEEPWIQELGEYFCTHQSTRFTNTDMQWLFDNQLSSEVEQEWPPEQTLHISEALTIVTPLRDTATITAEIYNINGQLPPIYMQELHSKIYVAKTGEFDPPSCGFRVCNALTDERRIELLMDLRNIIDVDVRDPIFSLNSMKQGIHLFCRNVNIEYAFIHHELICSSSKENLQAVIDVFGEESGPQLIWTIITLGWTLMRSDNNHEYHMSSKIQRAIRTSIINVPLPPVRPPKYADFCPKHPGLTNTPPVWIVQTLFLALLFARYQGTREEYGFASMFHGVLIEAIRRIDYRLILQTFALDVKHAILHGGEVSMTPFELNLRLPFSEDTWYATSATEWAQLFMGIKEEAEPVSFLPMLKKSWNPHSTKILNETLPRGASIIMYGLISIARELSHREDNSLSSRSSNSLIWLGHKARRSFEIWEASWKKVPAPLGLKSFAWRDCLCVVRLAHTLYEISPMDLQTVAGKEVIEGKRRGAADYAQSKRKLRLWAKHDRASLGVSYAATLLQERLNEESPQTHCHHCLWCLYLACLICWNFGFALTKTTTFSRELVRDGQIMSMDRAEKQCREYLHVATNMHQEAGEQSMVILSKPCGMLIVVIEFLRARCEAGMIEESIECLNRLVGTSGSEQ</sequence>
<evidence type="ECO:0000313" key="9">
    <source>
        <dbReference type="EMBL" id="KAK5054587.1"/>
    </source>
</evidence>
<dbReference type="InterPro" id="IPR007219">
    <property type="entry name" value="XnlR_reg_dom"/>
</dbReference>
<evidence type="ECO:0000256" key="7">
    <source>
        <dbReference type="SAM" id="MobiDB-lite"/>
    </source>
</evidence>
<name>A0AAV9NCG8_9EURO</name>
<dbReference type="PANTHER" id="PTHR40626">
    <property type="entry name" value="MIP31509P"/>
    <property type="match status" value="1"/>
</dbReference>
<keyword evidence="2" id="KW-0479">Metal-binding</keyword>
<organism evidence="9 10">
    <name type="scientific">Exophiala bonariae</name>
    <dbReference type="NCBI Taxonomy" id="1690606"/>
    <lineage>
        <taxon>Eukaryota</taxon>
        <taxon>Fungi</taxon>
        <taxon>Dikarya</taxon>
        <taxon>Ascomycota</taxon>
        <taxon>Pezizomycotina</taxon>
        <taxon>Eurotiomycetes</taxon>
        <taxon>Chaetothyriomycetidae</taxon>
        <taxon>Chaetothyriales</taxon>
        <taxon>Herpotrichiellaceae</taxon>
        <taxon>Exophiala</taxon>
    </lineage>
</organism>
<dbReference type="EMBL" id="JAVRRD010000010">
    <property type="protein sequence ID" value="KAK5054587.1"/>
    <property type="molecule type" value="Genomic_DNA"/>
</dbReference>
<dbReference type="GO" id="GO:0006351">
    <property type="term" value="P:DNA-templated transcription"/>
    <property type="evidence" value="ECO:0007669"/>
    <property type="project" value="InterPro"/>
</dbReference>
<dbReference type="GO" id="GO:0005634">
    <property type="term" value="C:nucleus"/>
    <property type="evidence" value="ECO:0007669"/>
    <property type="project" value="UniProtKB-SubCell"/>
</dbReference>
<feature type="region of interest" description="Disordered" evidence="7">
    <location>
        <begin position="1"/>
        <end position="33"/>
    </location>
</feature>
<proteinExistence type="predicted"/>
<dbReference type="PANTHER" id="PTHR40626:SF11">
    <property type="entry name" value="ZINC FINGER PROTEIN YPR022C"/>
    <property type="match status" value="1"/>
</dbReference>
<evidence type="ECO:0000256" key="4">
    <source>
        <dbReference type="ARBA" id="ARBA00022771"/>
    </source>
</evidence>
<protein>
    <recommendedName>
        <fullName evidence="8">Xylanolytic transcriptional activator regulatory domain-containing protein</fullName>
    </recommendedName>
</protein>